<feature type="region of interest" description="Disordered" evidence="1">
    <location>
        <begin position="411"/>
        <end position="431"/>
    </location>
</feature>
<dbReference type="InterPro" id="IPR051425">
    <property type="entry name" value="Formin_Homology"/>
</dbReference>
<evidence type="ECO:0000313" key="3">
    <source>
        <dbReference type="Proteomes" id="UP000299102"/>
    </source>
</evidence>
<feature type="compositionally biased region" description="Low complexity" evidence="1">
    <location>
        <begin position="111"/>
        <end position="123"/>
    </location>
</feature>
<dbReference type="EMBL" id="BGZK01001756">
    <property type="protein sequence ID" value="GBP85734.1"/>
    <property type="molecule type" value="Genomic_DNA"/>
</dbReference>
<evidence type="ECO:0000313" key="2">
    <source>
        <dbReference type="EMBL" id="GBP85734.1"/>
    </source>
</evidence>
<organism evidence="2 3">
    <name type="scientific">Eumeta variegata</name>
    <name type="common">Bagworm moth</name>
    <name type="synonym">Eumeta japonica</name>
    <dbReference type="NCBI Taxonomy" id="151549"/>
    <lineage>
        <taxon>Eukaryota</taxon>
        <taxon>Metazoa</taxon>
        <taxon>Ecdysozoa</taxon>
        <taxon>Arthropoda</taxon>
        <taxon>Hexapoda</taxon>
        <taxon>Insecta</taxon>
        <taxon>Pterygota</taxon>
        <taxon>Neoptera</taxon>
        <taxon>Endopterygota</taxon>
        <taxon>Lepidoptera</taxon>
        <taxon>Glossata</taxon>
        <taxon>Ditrysia</taxon>
        <taxon>Tineoidea</taxon>
        <taxon>Psychidae</taxon>
        <taxon>Oiketicinae</taxon>
        <taxon>Eumeta</taxon>
    </lineage>
</organism>
<feature type="compositionally biased region" description="Basic and acidic residues" evidence="1">
    <location>
        <begin position="37"/>
        <end position="96"/>
    </location>
</feature>
<feature type="region of interest" description="Disordered" evidence="1">
    <location>
        <begin position="656"/>
        <end position="688"/>
    </location>
</feature>
<feature type="compositionally biased region" description="Basic and acidic residues" evidence="1">
    <location>
        <begin position="411"/>
        <end position="423"/>
    </location>
</feature>
<reference evidence="2 3" key="1">
    <citation type="journal article" date="2019" name="Commun. Biol.">
        <title>The bagworm genome reveals a unique fibroin gene that provides high tensile strength.</title>
        <authorList>
            <person name="Kono N."/>
            <person name="Nakamura H."/>
            <person name="Ohtoshi R."/>
            <person name="Tomita M."/>
            <person name="Numata K."/>
            <person name="Arakawa K."/>
        </authorList>
    </citation>
    <scope>NUCLEOTIDE SEQUENCE [LARGE SCALE GENOMIC DNA]</scope>
</reference>
<comment type="caution">
    <text evidence="2">The sequence shown here is derived from an EMBL/GenBank/DDBJ whole genome shotgun (WGS) entry which is preliminary data.</text>
</comment>
<feature type="region of interest" description="Disordered" evidence="1">
    <location>
        <begin position="16"/>
        <end position="144"/>
    </location>
</feature>
<feature type="compositionally biased region" description="Low complexity" evidence="1">
    <location>
        <begin position="656"/>
        <end position="680"/>
    </location>
</feature>
<accession>A0A4C1ZF79</accession>
<dbReference type="STRING" id="151549.A0A4C1ZF79"/>
<dbReference type="PANTHER" id="PTHR45725">
    <property type="entry name" value="FORMIN HOMOLOGY 2 FAMILY MEMBER"/>
    <property type="match status" value="1"/>
</dbReference>
<feature type="compositionally biased region" description="Pro residues" evidence="1">
    <location>
        <begin position="241"/>
        <end position="256"/>
    </location>
</feature>
<protein>
    <submittedName>
        <fullName evidence="2">Uncharacterized protein</fullName>
    </submittedName>
</protein>
<feature type="compositionally biased region" description="Basic residues" evidence="1">
    <location>
        <begin position="260"/>
        <end position="270"/>
    </location>
</feature>
<feature type="compositionally biased region" description="Polar residues" evidence="1">
    <location>
        <begin position="275"/>
        <end position="287"/>
    </location>
</feature>
<dbReference type="Proteomes" id="UP000299102">
    <property type="component" value="Unassembled WGS sequence"/>
</dbReference>
<dbReference type="PANTHER" id="PTHR45725:SF1">
    <property type="entry name" value="DISHEVELLED ASSOCIATED ACTIVATOR OF MORPHOGENESIS, ISOFORM D"/>
    <property type="match status" value="1"/>
</dbReference>
<name>A0A4C1ZF79_EUMVA</name>
<keyword evidence="3" id="KW-1185">Reference proteome</keyword>
<sequence length="942" mass="102550">MPIWHWLIDAKPKLAPAEEEEARLKQLEAKTKKKEKAKQDSPKPECNKKTEQKKPEAAKKNEKEQKKGKEELKKEQKKQEKSTEKTNKPKDNRQEKNVSTSSSSSKKEQKQSSQQQSSQSSANGKKKNSQTQEKPRVINITPDTTIEVVGKKGTCSSEAEKPPSCSIMEQLSSGVQVADLKLPPGITLTRVQPNEKKESPVIKSVPLWKCSQLPATPTPVARPPPVISAQPSLMMFSTAQPEPPRAAPVPEPPAPPAAGKSKKAKKKAKKAGAASETSGQPTAQTSKGADGTKMVTLRNPMFHPNLPPVQLTNQPPTKKMPESIRIPEPIPMPPNACQATITPTSNGMYTIRNPLMSLMHQQSLMGVRAPTPQMNPVMMPQQPQYAPPGPTYVTSNIYSPTPNAPPTFRETSPKIAEDPKRTQTSDFNPNQTNISRVVNLESFTQKNDDGYSLFKTPEDTQKCGFLVPEGYSYHETNGGTASPKKSGCSPNPIGTRPAQNTATIVTDTDSSLFTNSHRPEPIGTPYRKAEDEVNACGLYTPFGQNEETDFRSALFQDKGGLGTARSGGRGVEEAMPLVNGDPLPYFQRLRVGSKLNSEVTIHHVSESKFFKGQEPAIAAAVPQLGGAESLASKPDDYRPYPPTGWAPGVVSASPCNSTSSLSSAAGPAAPAGSASGSESPRPAPDAVRAHPYQEEEIAGFGAIGQSAVRNGMRRDQAAFYPGSKPGTCKVDARNYRATGARPLKRLFVEMGSFTNPQACDLVQHEYRQSADLCRCEGSHKMRRIGVNRNVQRDVSRMRTAPVTGNTEPPRLITLEKLITSVFVPDRSITNLNELESSERDIESFKRFEFYFEPPKHKPRVQFNVHDIAAQLRARDHHNVKFIAIQESKVFYVQSFRRLGPAAAAAGARLLCGVRRAGASDSPACACAANNMPSCDSACTTKL</sequence>
<evidence type="ECO:0000256" key="1">
    <source>
        <dbReference type="SAM" id="MobiDB-lite"/>
    </source>
</evidence>
<gene>
    <name evidence="2" type="ORF">EVAR_62533_1</name>
</gene>
<dbReference type="OrthoDB" id="10044608at2759"/>
<feature type="region of interest" description="Disordered" evidence="1">
    <location>
        <begin position="238"/>
        <end position="321"/>
    </location>
</feature>
<dbReference type="AlphaFoldDB" id="A0A4C1ZF79"/>
<proteinExistence type="predicted"/>